<evidence type="ECO:0000313" key="2">
    <source>
        <dbReference type="EMBL" id="KAJ8990629.1"/>
    </source>
</evidence>
<accession>A0AAN6ITB1</accession>
<feature type="region of interest" description="Disordered" evidence="1">
    <location>
        <begin position="67"/>
        <end position="111"/>
    </location>
</feature>
<name>A0AAN6ITB1_EXODE</name>
<organism evidence="2 3">
    <name type="scientific">Exophiala dermatitidis</name>
    <name type="common">Black yeast-like fungus</name>
    <name type="synonym">Wangiella dermatitidis</name>
    <dbReference type="NCBI Taxonomy" id="5970"/>
    <lineage>
        <taxon>Eukaryota</taxon>
        <taxon>Fungi</taxon>
        <taxon>Dikarya</taxon>
        <taxon>Ascomycota</taxon>
        <taxon>Pezizomycotina</taxon>
        <taxon>Eurotiomycetes</taxon>
        <taxon>Chaetothyriomycetidae</taxon>
        <taxon>Chaetothyriales</taxon>
        <taxon>Herpotrichiellaceae</taxon>
        <taxon>Exophiala</taxon>
    </lineage>
</organism>
<reference evidence="2" key="1">
    <citation type="submission" date="2023-01" db="EMBL/GenBank/DDBJ databases">
        <title>Exophiala dermititidis isolated from Cystic Fibrosis Patient.</title>
        <authorList>
            <person name="Kurbessoian T."/>
            <person name="Crocker A."/>
            <person name="Murante D."/>
            <person name="Hogan D.A."/>
            <person name="Stajich J.E."/>
        </authorList>
    </citation>
    <scope>NUCLEOTIDE SEQUENCE</scope>
    <source>
        <strain evidence="2">Ex8</strain>
    </source>
</reference>
<dbReference type="EMBL" id="JAJGCB010000010">
    <property type="protein sequence ID" value="KAJ8990629.1"/>
    <property type="molecule type" value="Genomic_DNA"/>
</dbReference>
<feature type="compositionally biased region" description="Polar residues" evidence="1">
    <location>
        <begin position="73"/>
        <end position="83"/>
    </location>
</feature>
<dbReference type="Proteomes" id="UP001161757">
    <property type="component" value="Unassembled WGS sequence"/>
</dbReference>
<comment type="caution">
    <text evidence="2">The sequence shown here is derived from an EMBL/GenBank/DDBJ whole genome shotgun (WGS) entry which is preliminary data.</text>
</comment>
<proteinExistence type="predicted"/>
<protein>
    <submittedName>
        <fullName evidence="2">Uncharacterized protein</fullName>
    </submittedName>
</protein>
<evidence type="ECO:0000256" key="1">
    <source>
        <dbReference type="SAM" id="MobiDB-lite"/>
    </source>
</evidence>
<dbReference type="AlphaFoldDB" id="A0AAN6ITB1"/>
<gene>
    <name evidence="2" type="ORF">HRR80_005405</name>
</gene>
<evidence type="ECO:0000313" key="3">
    <source>
        <dbReference type="Proteomes" id="UP001161757"/>
    </source>
</evidence>
<sequence>MEMQRLPQVLPLSACFLHQHTVHPLPQTRNPNFSLWLEICLSPNAAPMDRTGPEYRLPLSRTHFLRSRGDTGHTVTPERTSITKARHTRDAGGRSTTQAPKNRESMAKDPTAGSILADNFYASLEHYRETVHGQVHRDLEDVQKDLTAGVEDLTKKFEDHLRRLTSIEEPLQRPFDAEILKVQRSPNPENVGHSVAEEVLLLDRIEEFRKCRVEKEATLCKLWEEWEDVQFQLITLAADVYGQDSISFAQTRDEDLKPGQKERLQKALNHVHGAHGNTASDEYALLEEGLKGCEANMAEITSKTKNLMTELQQQYNIQKNKLFKSLTLHIEMLAAL</sequence>